<accession>A0A239XFH7</accession>
<keyword evidence="1" id="KW-0472">Membrane</keyword>
<dbReference type="EMBL" id="LT906454">
    <property type="protein sequence ID" value="SNV45162.1"/>
    <property type="molecule type" value="Genomic_DNA"/>
</dbReference>
<feature type="transmembrane region" description="Helical" evidence="1">
    <location>
        <begin position="12"/>
        <end position="30"/>
    </location>
</feature>
<evidence type="ECO:0008006" key="4">
    <source>
        <dbReference type="Google" id="ProtNLM"/>
    </source>
</evidence>
<protein>
    <recommendedName>
        <fullName evidence="4">DUF4230 domain-containing protein</fullName>
    </recommendedName>
</protein>
<keyword evidence="1" id="KW-0812">Transmembrane</keyword>
<evidence type="ECO:0000313" key="3">
    <source>
        <dbReference type="Proteomes" id="UP000215144"/>
    </source>
</evidence>
<evidence type="ECO:0000313" key="2">
    <source>
        <dbReference type="EMBL" id="SNV45162.1"/>
    </source>
</evidence>
<keyword evidence="1" id="KW-1133">Transmembrane helix</keyword>
<dbReference type="AlphaFoldDB" id="A0A239XFH7"/>
<dbReference type="KEGG" id="saco:SAME_01977"/>
<dbReference type="RefSeq" id="WP_095123459.1">
    <property type="nucleotide sequence ID" value="NZ_LT906454.1"/>
</dbReference>
<reference evidence="2 3" key="1">
    <citation type="submission" date="2017-06" db="EMBL/GenBank/DDBJ databases">
        <authorList>
            <consortium name="Pathogen Informatics"/>
        </authorList>
    </citation>
    <scope>NUCLEOTIDE SEQUENCE [LARGE SCALE GENOMIC DNA]</scope>
    <source>
        <strain evidence="2 3">NCTC11291</strain>
    </source>
</reference>
<sequence>MKFLVKSFLNKLIWIVALLVVIAAGVFYVIQRQNGKVEQEYQFVIKCFSRQSQLVVADAGIETNAHKTFESKAMKDWPKWTESIQKVFVNRELNLEIPVKTEFKLELKDLSKSDVNIKDNTLTFKRPLTVNVDSQQVGNVVIKDTKSGVVDKAVDLVTSNKKSQEFLTQKSTDALEGTSKKIMSQKDKREKVAKYSEEALENILNLNSDEKITVKISESDLQFVNVDSKEK</sequence>
<dbReference type="OrthoDB" id="2216803at2"/>
<evidence type="ECO:0000256" key="1">
    <source>
        <dbReference type="SAM" id="Phobius"/>
    </source>
</evidence>
<organism evidence="2 3">
    <name type="scientific">Streptococcus acidominimus</name>
    <dbReference type="NCBI Taxonomy" id="1326"/>
    <lineage>
        <taxon>Bacteria</taxon>
        <taxon>Bacillati</taxon>
        <taxon>Bacillota</taxon>
        <taxon>Bacilli</taxon>
        <taxon>Lactobacillales</taxon>
        <taxon>Streptococcaceae</taxon>
        <taxon>Streptococcus</taxon>
    </lineage>
</organism>
<proteinExistence type="predicted"/>
<gene>
    <name evidence="2" type="ORF">SAMEA4504048_01977</name>
</gene>
<dbReference type="Proteomes" id="UP000215144">
    <property type="component" value="Chromosome 1"/>
</dbReference>
<name>A0A239XFH7_STRAI</name>